<evidence type="ECO:0000313" key="3">
    <source>
        <dbReference type="Proteomes" id="UP000218831"/>
    </source>
</evidence>
<feature type="transmembrane region" description="Helical" evidence="1">
    <location>
        <begin position="38"/>
        <end position="63"/>
    </location>
</feature>
<keyword evidence="1" id="KW-1133">Transmembrane helix</keyword>
<protein>
    <submittedName>
        <fullName evidence="2">Uncharacterized protein</fullName>
    </submittedName>
</protein>
<accession>A0A2A2GAG9</accession>
<evidence type="ECO:0000313" key="2">
    <source>
        <dbReference type="EMBL" id="PAU93847.1"/>
    </source>
</evidence>
<organism evidence="2 3">
    <name type="scientific">Fodinibius salipaludis</name>
    <dbReference type="NCBI Taxonomy" id="2032627"/>
    <lineage>
        <taxon>Bacteria</taxon>
        <taxon>Pseudomonadati</taxon>
        <taxon>Balneolota</taxon>
        <taxon>Balneolia</taxon>
        <taxon>Balneolales</taxon>
        <taxon>Balneolaceae</taxon>
        <taxon>Fodinibius</taxon>
    </lineage>
</organism>
<dbReference type="Proteomes" id="UP000218831">
    <property type="component" value="Unassembled WGS sequence"/>
</dbReference>
<keyword evidence="1" id="KW-0472">Membrane</keyword>
<dbReference type="EMBL" id="NSKE01000006">
    <property type="protein sequence ID" value="PAU93847.1"/>
    <property type="molecule type" value="Genomic_DNA"/>
</dbReference>
<keyword evidence="1" id="KW-0812">Transmembrane</keyword>
<gene>
    <name evidence="2" type="ORF">CK503_09240</name>
</gene>
<comment type="caution">
    <text evidence="2">The sequence shown here is derived from an EMBL/GenBank/DDBJ whole genome shotgun (WGS) entry which is preliminary data.</text>
</comment>
<keyword evidence="3" id="KW-1185">Reference proteome</keyword>
<sequence length="86" mass="10251">MIWIVSGALIIIFFSFRAYINNRNYYQKKIIRDQYTRLYFYLLQGANIVLIISGLLFLMLAIVSHVNGFEVIFSSEYNYHLKMNSR</sequence>
<dbReference type="RefSeq" id="WP_095606523.1">
    <property type="nucleotide sequence ID" value="NZ_NSKE01000006.1"/>
</dbReference>
<name>A0A2A2GAG9_9BACT</name>
<evidence type="ECO:0000256" key="1">
    <source>
        <dbReference type="SAM" id="Phobius"/>
    </source>
</evidence>
<dbReference type="AlphaFoldDB" id="A0A2A2GAG9"/>
<reference evidence="2 3" key="1">
    <citation type="submission" date="2017-08" db="EMBL/GenBank/DDBJ databases">
        <title>Aliifodinibius alkalisoli sp. nov., isolated from saline alkaline soil.</title>
        <authorList>
            <person name="Liu D."/>
            <person name="Zhang G."/>
        </authorList>
    </citation>
    <scope>NUCLEOTIDE SEQUENCE [LARGE SCALE GENOMIC DNA]</scope>
    <source>
        <strain evidence="2 3">WN023</strain>
    </source>
</reference>
<proteinExistence type="predicted"/>
<feature type="transmembrane region" description="Helical" evidence="1">
    <location>
        <begin position="6"/>
        <end position="26"/>
    </location>
</feature>